<reference evidence="15 16" key="1">
    <citation type="journal article" date="2016" name="Sci. Rep.">
        <title>The genome sequence of the outbreeding globe artichoke constructed de novo incorporating a phase-aware low-pass sequencing strategy of F1 progeny.</title>
        <authorList>
            <person name="Scaglione D."/>
            <person name="Reyes-Chin-Wo S."/>
            <person name="Acquadro A."/>
            <person name="Froenicke L."/>
            <person name="Portis E."/>
            <person name="Beitel C."/>
            <person name="Tirone M."/>
            <person name="Mauro R."/>
            <person name="Lo Monaco A."/>
            <person name="Mauromicale G."/>
            <person name="Faccioli P."/>
            <person name="Cattivelli L."/>
            <person name="Rieseberg L."/>
            <person name="Michelmore R."/>
            <person name="Lanteri S."/>
        </authorList>
    </citation>
    <scope>NUCLEOTIDE SEQUENCE [LARGE SCALE GENOMIC DNA]</scope>
    <source>
        <strain evidence="15">2C</strain>
    </source>
</reference>
<feature type="domain" description="Sodium/calcium exchanger membrane region" evidence="14">
    <location>
        <begin position="87"/>
        <end position="233"/>
    </location>
</feature>
<evidence type="ECO:0000256" key="7">
    <source>
        <dbReference type="ARBA" id="ARBA00022989"/>
    </source>
</evidence>
<name>A0A103YI55_CYNCS</name>
<evidence type="ECO:0000256" key="11">
    <source>
        <dbReference type="ARBA" id="ARBA00038187"/>
    </source>
</evidence>
<evidence type="ECO:0000313" key="15">
    <source>
        <dbReference type="EMBL" id="KVI09487.1"/>
    </source>
</evidence>
<dbReference type="OMA" id="AANYFCS"/>
<dbReference type="OrthoDB" id="407410at2759"/>
<evidence type="ECO:0000256" key="3">
    <source>
        <dbReference type="ARBA" id="ARBA00022449"/>
    </source>
</evidence>
<proteinExistence type="inferred from homology"/>
<keyword evidence="10" id="KW-0739">Sodium transport</keyword>
<dbReference type="GO" id="GO:0006814">
    <property type="term" value="P:sodium ion transport"/>
    <property type="evidence" value="ECO:0007669"/>
    <property type="project" value="UniProtKB-KW"/>
</dbReference>
<feature type="transmembrane region" description="Helical" evidence="12">
    <location>
        <begin position="345"/>
        <end position="365"/>
    </location>
</feature>
<comment type="similarity">
    <text evidence="11">Belongs to the Ca(2+):cation antiporter (CaCA) (TC 2.A.19) family. Cation/calcium exchanger (CCX) subfamily.</text>
</comment>
<feature type="transmembrane region" description="Helical" evidence="12">
    <location>
        <begin position="377"/>
        <end position="393"/>
    </location>
</feature>
<dbReference type="InterPro" id="IPR004837">
    <property type="entry name" value="NaCa_Exmemb"/>
</dbReference>
<evidence type="ECO:0000259" key="14">
    <source>
        <dbReference type="Pfam" id="PF01699"/>
    </source>
</evidence>
<sequence length="551" mass="60468">MAIAPSKPHTTLCILLIISFHLTSSANPITETITTTCTDVHHHKSPQSKCIYLKTNADCHPKGYINYLQIFYCNLSRFPQLGFLMLLLWLVILFYLLSNTAADYFCPAVENLSKILKLSPAIAGTTLLPLANGSPDVFASIISFTASGDGGNIGLNSILGGAIFVSTVVVGILSLLISYRRKIVIVDRPNFIRDVVFLLFSLSNLLVIFIIGKVSFWAAILFASTYIIYICLVSYMHFITMKKQIISIDEDRQQGSRLPLLVRVNAQQKLVQSADKVVPHSKRIIMLLFYITRLPFYLPRRLTIPTITQESWSKPFAVISMVLSPIMLALILNTQQAKMGSKASLVIYSFALVIGVALGTCTFAFTHSTMAPQKGLFLWHASGFLMSVVWTYITAQELVSLLESLGTIIGMNPSILGLTVLAWGNSLGDLTANVAMAMHDGSDGAQIAMAGCYAGPVFNIFVGLGFSFVIACWLGYPEPYMVPMNPYLCETVGFLIGGLLWALVVLPNREMRLDRTLGGGLLAIYFCFLFIKIARVVGLLDGSISNPLKTL</sequence>
<evidence type="ECO:0000256" key="5">
    <source>
        <dbReference type="ARBA" id="ARBA00022692"/>
    </source>
</evidence>
<evidence type="ECO:0000256" key="12">
    <source>
        <dbReference type="SAM" id="Phobius"/>
    </source>
</evidence>
<dbReference type="GO" id="GO:0008324">
    <property type="term" value="F:monoatomic cation transmembrane transporter activity"/>
    <property type="evidence" value="ECO:0007669"/>
    <property type="project" value="TreeGrafter"/>
</dbReference>
<dbReference type="InterPro" id="IPR051359">
    <property type="entry name" value="CaCA_antiporter"/>
</dbReference>
<evidence type="ECO:0000313" key="16">
    <source>
        <dbReference type="Proteomes" id="UP000243975"/>
    </source>
</evidence>
<keyword evidence="2" id="KW-0813">Transport</keyword>
<dbReference type="Proteomes" id="UP000243975">
    <property type="component" value="Unassembled WGS sequence"/>
</dbReference>
<accession>A0A103YI55</accession>
<keyword evidence="10" id="KW-0406">Ion transport</keyword>
<dbReference type="PANTHER" id="PTHR12266">
    <property type="entry name" value="NA+/CA2+ K+ INDEPENDENT EXCHANGER"/>
    <property type="match status" value="1"/>
</dbReference>
<organism evidence="15 16">
    <name type="scientific">Cynara cardunculus var. scolymus</name>
    <name type="common">Globe artichoke</name>
    <name type="synonym">Cynara scolymus</name>
    <dbReference type="NCBI Taxonomy" id="59895"/>
    <lineage>
        <taxon>Eukaryota</taxon>
        <taxon>Viridiplantae</taxon>
        <taxon>Streptophyta</taxon>
        <taxon>Embryophyta</taxon>
        <taxon>Tracheophyta</taxon>
        <taxon>Spermatophyta</taxon>
        <taxon>Magnoliopsida</taxon>
        <taxon>eudicotyledons</taxon>
        <taxon>Gunneridae</taxon>
        <taxon>Pentapetalae</taxon>
        <taxon>asterids</taxon>
        <taxon>campanulids</taxon>
        <taxon>Asterales</taxon>
        <taxon>Asteraceae</taxon>
        <taxon>Carduoideae</taxon>
        <taxon>Cardueae</taxon>
        <taxon>Carduinae</taxon>
        <taxon>Cynara</taxon>
    </lineage>
</organism>
<dbReference type="Pfam" id="PF01699">
    <property type="entry name" value="Na_Ca_ex"/>
    <property type="match status" value="2"/>
</dbReference>
<feature type="transmembrane region" description="Helical" evidence="12">
    <location>
        <begin position="405"/>
        <end position="424"/>
    </location>
</feature>
<feature type="transmembrane region" description="Helical" evidence="12">
    <location>
        <begin position="487"/>
        <end position="506"/>
    </location>
</feature>
<keyword evidence="7 12" id="KW-1133">Transmembrane helix</keyword>
<dbReference type="GO" id="GO:0015297">
    <property type="term" value="F:antiporter activity"/>
    <property type="evidence" value="ECO:0007669"/>
    <property type="project" value="UniProtKB-KW"/>
</dbReference>
<evidence type="ECO:0000256" key="6">
    <source>
        <dbReference type="ARBA" id="ARBA00022958"/>
    </source>
</evidence>
<evidence type="ECO:0000256" key="8">
    <source>
        <dbReference type="ARBA" id="ARBA00023053"/>
    </source>
</evidence>
<evidence type="ECO:0000256" key="13">
    <source>
        <dbReference type="SAM" id="SignalP"/>
    </source>
</evidence>
<evidence type="ECO:0000256" key="1">
    <source>
        <dbReference type="ARBA" id="ARBA00004141"/>
    </source>
</evidence>
<feature type="transmembrane region" description="Helical" evidence="12">
    <location>
        <begin position="312"/>
        <end position="333"/>
    </location>
</feature>
<keyword evidence="3" id="KW-0050">Antiport</keyword>
<keyword evidence="8" id="KW-0915">Sodium</keyword>
<feature type="signal peptide" evidence="13">
    <location>
        <begin position="1"/>
        <end position="25"/>
    </location>
</feature>
<feature type="transmembrane region" description="Helical" evidence="12">
    <location>
        <begin position="444"/>
        <end position="475"/>
    </location>
</feature>
<keyword evidence="9 12" id="KW-0472">Membrane</keyword>
<feature type="domain" description="Sodium/calcium exchanger membrane region" evidence="14">
    <location>
        <begin position="381"/>
        <end position="533"/>
    </location>
</feature>
<evidence type="ECO:0000256" key="9">
    <source>
        <dbReference type="ARBA" id="ARBA00023136"/>
    </source>
</evidence>
<keyword evidence="16" id="KW-1185">Reference proteome</keyword>
<dbReference type="InterPro" id="IPR044880">
    <property type="entry name" value="NCX_ion-bd_dom_sf"/>
</dbReference>
<keyword evidence="13" id="KW-0732">Signal</keyword>
<evidence type="ECO:0000256" key="4">
    <source>
        <dbReference type="ARBA" id="ARBA00022538"/>
    </source>
</evidence>
<comment type="caution">
    <text evidence="15">The sequence shown here is derived from an EMBL/GenBank/DDBJ whole genome shotgun (WGS) entry which is preliminary data.</text>
</comment>
<keyword evidence="5 12" id="KW-0812">Transmembrane</keyword>
<dbReference type="GO" id="GO:0006813">
    <property type="term" value="P:potassium ion transport"/>
    <property type="evidence" value="ECO:0007669"/>
    <property type="project" value="UniProtKB-KW"/>
</dbReference>
<evidence type="ECO:0000256" key="2">
    <source>
        <dbReference type="ARBA" id="ARBA00022448"/>
    </source>
</evidence>
<feature type="transmembrane region" description="Helical" evidence="12">
    <location>
        <begin position="78"/>
        <end position="97"/>
    </location>
</feature>
<dbReference type="Gramene" id="KVI09487">
    <property type="protein sequence ID" value="KVI09487"/>
    <property type="gene ID" value="Ccrd_012143"/>
</dbReference>
<keyword evidence="4" id="KW-0633">Potassium transport</keyword>
<feature type="transmembrane region" description="Helical" evidence="12">
    <location>
        <begin position="217"/>
        <end position="238"/>
    </location>
</feature>
<dbReference type="AlphaFoldDB" id="A0A103YI55"/>
<dbReference type="Gene3D" id="1.20.1420.30">
    <property type="entry name" value="NCX, central ion-binding region"/>
    <property type="match status" value="2"/>
</dbReference>
<protein>
    <recommendedName>
        <fullName evidence="14">Sodium/calcium exchanger membrane region domain-containing protein</fullName>
    </recommendedName>
</protein>
<feature type="chain" id="PRO_5007119737" description="Sodium/calcium exchanger membrane region domain-containing protein" evidence="13">
    <location>
        <begin position="26"/>
        <end position="551"/>
    </location>
</feature>
<feature type="transmembrane region" description="Helical" evidence="12">
    <location>
        <begin position="518"/>
        <end position="540"/>
    </location>
</feature>
<comment type="subcellular location">
    <subcellularLocation>
        <location evidence="1">Membrane</location>
        <topology evidence="1">Multi-pass membrane protein</topology>
    </subcellularLocation>
</comment>
<dbReference type="PANTHER" id="PTHR12266:SF24">
    <property type="entry name" value="CATION_CALCIUM EXCHANGER 1"/>
    <property type="match status" value="1"/>
</dbReference>
<evidence type="ECO:0000256" key="10">
    <source>
        <dbReference type="ARBA" id="ARBA00023201"/>
    </source>
</evidence>
<dbReference type="EMBL" id="LEKV01001060">
    <property type="protein sequence ID" value="KVI09487.1"/>
    <property type="molecule type" value="Genomic_DNA"/>
</dbReference>
<feature type="transmembrane region" description="Helical" evidence="12">
    <location>
        <begin position="191"/>
        <end position="211"/>
    </location>
</feature>
<keyword evidence="6" id="KW-0630">Potassium</keyword>
<dbReference type="GO" id="GO:0016020">
    <property type="term" value="C:membrane"/>
    <property type="evidence" value="ECO:0007669"/>
    <property type="project" value="UniProtKB-SubCell"/>
</dbReference>
<gene>
    <name evidence="15" type="ORF">Ccrd_012143</name>
</gene>
<dbReference type="STRING" id="59895.A0A103YI55"/>
<feature type="transmembrane region" description="Helical" evidence="12">
    <location>
        <begin position="158"/>
        <end position="179"/>
    </location>
</feature>